<feature type="transmembrane region" description="Helical" evidence="1">
    <location>
        <begin position="26"/>
        <end position="49"/>
    </location>
</feature>
<accession>A0A9P6JCP1</accession>
<reference evidence="2" key="1">
    <citation type="journal article" date="2020" name="Fungal Divers.">
        <title>Resolving the Mortierellaceae phylogeny through synthesis of multi-gene phylogenetics and phylogenomics.</title>
        <authorList>
            <person name="Vandepol N."/>
            <person name="Liber J."/>
            <person name="Desiro A."/>
            <person name="Na H."/>
            <person name="Kennedy M."/>
            <person name="Barry K."/>
            <person name="Grigoriev I.V."/>
            <person name="Miller A.N."/>
            <person name="O'Donnell K."/>
            <person name="Stajich J.E."/>
            <person name="Bonito G."/>
        </authorList>
    </citation>
    <scope>NUCLEOTIDE SEQUENCE</scope>
    <source>
        <strain evidence="2">CK1249</strain>
    </source>
</reference>
<dbReference type="EMBL" id="JAAAHY010000083">
    <property type="protein sequence ID" value="KAF9967359.1"/>
    <property type="molecule type" value="Genomic_DNA"/>
</dbReference>
<keyword evidence="1" id="KW-0812">Transmembrane</keyword>
<keyword evidence="1" id="KW-1133">Transmembrane helix</keyword>
<keyword evidence="3" id="KW-1185">Reference proteome</keyword>
<comment type="caution">
    <text evidence="2">The sequence shown here is derived from an EMBL/GenBank/DDBJ whole genome shotgun (WGS) entry which is preliminary data.</text>
</comment>
<proteinExistence type="predicted"/>
<gene>
    <name evidence="2" type="ORF">BGZ70_009821</name>
</gene>
<evidence type="ECO:0000313" key="2">
    <source>
        <dbReference type="EMBL" id="KAF9967359.1"/>
    </source>
</evidence>
<dbReference type="OrthoDB" id="2410944at2759"/>
<dbReference type="Proteomes" id="UP000738359">
    <property type="component" value="Unassembled WGS sequence"/>
</dbReference>
<evidence type="ECO:0000256" key="1">
    <source>
        <dbReference type="SAM" id="Phobius"/>
    </source>
</evidence>
<evidence type="ECO:0000313" key="3">
    <source>
        <dbReference type="Proteomes" id="UP000738359"/>
    </source>
</evidence>
<organism evidence="2 3">
    <name type="scientific">Mortierella alpina</name>
    <name type="common">Oleaginous fungus</name>
    <name type="synonym">Mortierella renispora</name>
    <dbReference type="NCBI Taxonomy" id="64518"/>
    <lineage>
        <taxon>Eukaryota</taxon>
        <taxon>Fungi</taxon>
        <taxon>Fungi incertae sedis</taxon>
        <taxon>Mucoromycota</taxon>
        <taxon>Mortierellomycotina</taxon>
        <taxon>Mortierellomycetes</taxon>
        <taxon>Mortierellales</taxon>
        <taxon>Mortierellaceae</taxon>
        <taxon>Mortierella</taxon>
    </lineage>
</organism>
<dbReference type="AlphaFoldDB" id="A0A9P6JCP1"/>
<sequence length="118" mass="12977">MAAGGPEVLTIQRYMTMLAERNVTHLIIDTFGNIGGMVLFVSLLVQILFPSQGKPWRLPYTNTVNVGFIKLFSGNDTVPPGHNPARHVAAHRLDYTAETARNYDQLWAAAAEVAVLKV</sequence>
<keyword evidence="1" id="KW-0472">Membrane</keyword>
<name>A0A9P6JCP1_MORAP</name>
<protein>
    <submittedName>
        <fullName evidence="2">Uncharacterized protein</fullName>
    </submittedName>
</protein>